<reference evidence="7" key="1">
    <citation type="submission" date="2016-11" db="EMBL/GenBank/DDBJ databases">
        <title>Mesorhizobium oceanicum sp. nov., isolated from deep seawater in South China Sea.</title>
        <authorList>
            <person name="Fu G.-Y."/>
        </authorList>
    </citation>
    <scope>NUCLEOTIDE SEQUENCE [LARGE SCALE GENOMIC DNA]</scope>
    <source>
        <strain evidence="7">B7</strain>
    </source>
</reference>
<evidence type="ECO:0000256" key="4">
    <source>
        <dbReference type="ARBA" id="ARBA00022842"/>
    </source>
</evidence>
<dbReference type="InterPro" id="IPR015797">
    <property type="entry name" value="NUDIX_hydrolase-like_dom_sf"/>
</dbReference>
<dbReference type="Proteomes" id="UP000182840">
    <property type="component" value="Chromosome"/>
</dbReference>
<keyword evidence="7" id="KW-1185">Reference proteome</keyword>
<dbReference type="STRING" id="1670800.BSQ44_06155"/>
<dbReference type="SUPFAM" id="SSF55811">
    <property type="entry name" value="Nudix"/>
    <property type="match status" value="1"/>
</dbReference>
<evidence type="ECO:0000256" key="2">
    <source>
        <dbReference type="ARBA" id="ARBA00022723"/>
    </source>
</evidence>
<evidence type="ECO:0000256" key="1">
    <source>
        <dbReference type="ARBA" id="ARBA00001946"/>
    </source>
</evidence>
<dbReference type="InterPro" id="IPR020084">
    <property type="entry name" value="NUDIX_hydrolase_CS"/>
</dbReference>
<dbReference type="GO" id="GO:0046872">
    <property type="term" value="F:metal ion binding"/>
    <property type="evidence" value="ECO:0007669"/>
    <property type="project" value="UniProtKB-KW"/>
</dbReference>
<dbReference type="InterPro" id="IPR047198">
    <property type="entry name" value="DDP-like_NUDIX"/>
</dbReference>
<dbReference type="EMBL" id="CP018171">
    <property type="protein sequence ID" value="APH71002.1"/>
    <property type="molecule type" value="Genomic_DNA"/>
</dbReference>
<dbReference type="InterPro" id="IPR000086">
    <property type="entry name" value="NUDIX_hydrolase_dom"/>
</dbReference>
<dbReference type="GO" id="GO:0016462">
    <property type="term" value="F:pyrophosphatase activity"/>
    <property type="evidence" value="ECO:0007669"/>
    <property type="project" value="InterPro"/>
</dbReference>
<evidence type="ECO:0000259" key="5">
    <source>
        <dbReference type="PROSITE" id="PS51462"/>
    </source>
</evidence>
<feature type="domain" description="Nudix hydrolase" evidence="5">
    <location>
        <begin position="23"/>
        <end position="155"/>
    </location>
</feature>
<keyword evidence="3 6" id="KW-0378">Hydrolase</keyword>
<name>A0A1L3SNW0_9HYPH</name>
<evidence type="ECO:0000256" key="3">
    <source>
        <dbReference type="ARBA" id="ARBA00022801"/>
    </source>
</evidence>
<dbReference type="Pfam" id="PF00293">
    <property type="entry name" value="NUDIX"/>
    <property type="match status" value="1"/>
</dbReference>
<protein>
    <submittedName>
        <fullName evidence="6">NUDIX hydrolase</fullName>
    </submittedName>
</protein>
<proteinExistence type="predicted"/>
<dbReference type="GO" id="GO:0005737">
    <property type="term" value="C:cytoplasm"/>
    <property type="evidence" value="ECO:0007669"/>
    <property type="project" value="TreeGrafter"/>
</dbReference>
<comment type="cofactor">
    <cofactor evidence="1">
        <name>Mg(2+)</name>
        <dbReference type="ChEBI" id="CHEBI:18420"/>
    </cofactor>
</comment>
<organism evidence="6 7">
    <name type="scientific">Aquibium oceanicum</name>
    <dbReference type="NCBI Taxonomy" id="1670800"/>
    <lineage>
        <taxon>Bacteria</taxon>
        <taxon>Pseudomonadati</taxon>
        <taxon>Pseudomonadota</taxon>
        <taxon>Alphaproteobacteria</taxon>
        <taxon>Hyphomicrobiales</taxon>
        <taxon>Phyllobacteriaceae</taxon>
        <taxon>Aquibium</taxon>
    </lineage>
</organism>
<accession>A0A1L3SNW0</accession>
<dbReference type="PROSITE" id="PS00893">
    <property type="entry name" value="NUDIX_BOX"/>
    <property type="match status" value="1"/>
</dbReference>
<dbReference type="OrthoDB" id="7066910at2"/>
<keyword evidence="2" id="KW-0479">Metal-binding</keyword>
<sequence length="158" mass="17992">MLLNQRTWHSSVDRVRRFLGGVPARVQVAALPWREADRGIEVMLITSRDTGRWVLPKGWPEGDEALHEAAMREAAEEAGLRGSISDKESGRYFYGKGLKSGLEQRCEVYVFPMKVDRVEQKWPEKGQRIRKWFAPQIAASRVREPELAELLSVFAPSA</sequence>
<dbReference type="PROSITE" id="PS51462">
    <property type="entry name" value="NUDIX"/>
    <property type="match status" value="1"/>
</dbReference>
<evidence type="ECO:0000313" key="7">
    <source>
        <dbReference type="Proteomes" id="UP000182840"/>
    </source>
</evidence>
<keyword evidence="4" id="KW-0460">Magnesium</keyword>
<dbReference type="AlphaFoldDB" id="A0A1L3SNW0"/>
<dbReference type="PANTHER" id="PTHR12629">
    <property type="entry name" value="DIPHOSPHOINOSITOL POLYPHOSPHATE PHOSPHOHYDROLASE"/>
    <property type="match status" value="1"/>
</dbReference>
<dbReference type="KEGG" id="meso:BSQ44_06155"/>
<gene>
    <name evidence="6" type="ORF">BSQ44_06155</name>
</gene>
<dbReference type="Gene3D" id="3.90.79.10">
    <property type="entry name" value="Nucleoside Triphosphate Pyrophosphohydrolase"/>
    <property type="match status" value="1"/>
</dbReference>
<dbReference type="CDD" id="cd04666">
    <property type="entry name" value="NUDIX_DIPP2_like_Nudt4"/>
    <property type="match status" value="1"/>
</dbReference>
<dbReference type="PANTHER" id="PTHR12629:SF0">
    <property type="entry name" value="DIPHOSPHOINOSITOL-POLYPHOSPHATE DIPHOSPHATASE"/>
    <property type="match status" value="1"/>
</dbReference>
<evidence type="ECO:0000313" key="6">
    <source>
        <dbReference type="EMBL" id="APH71002.1"/>
    </source>
</evidence>
<dbReference type="RefSeq" id="WP_072602412.1">
    <property type="nucleotide sequence ID" value="NZ_CP018171.1"/>
</dbReference>